<evidence type="ECO:0000256" key="2">
    <source>
        <dbReference type="ARBA" id="ARBA00022737"/>
    </source>
</evidence>
<organism evidence="6 7">
    <name type="scientific">Drosophila yakuba</name>
    <name type="common">Fruit fly</name>
    <dbReference type="NCBI Taxonomy" id="7245"/>
    <lineage>
        <taxon>Eukaryota</taxon>
        <taxon>Metazoa</taxon>
        <taxon>Ecdysozoa</taxon>
        <taxon>Arthropoda</taxon>
        <taxon>Hexapoda</taxon>
        <taxon>Insecta</taxon>
        <taxon>Pterygota</taxon>
        <taxon>Neoptera</taxon>
        <taxon>Endopterygota</taxon>
        <taxon>Diptera</taxon>
        <taxon>Brachycera</taxon>
        <taxon>Muscomorpha</taxon>
        <taxon>Ephydroidea</taxon>
        <taxon>Drosophilidae</taxon>
        <taxon>Drosophila</taxon>
        <taxon>Sophophora</taxon>
    </lineage>
</organism>
<dbReference type="InterPro" id="IPR029069">
    <property type="entry name" value="HotDog_dom_sf"/>
</dbReference>
<evidence type="ECO:0000256" key="3">
    <source>
        <dbReference type="ARBA" id="ARBA00022801"/>
    </source>
</evidence>
<dbReference type="InterPro" id="IPR033120">
    <property type="entry name" value="HOTDOG_ACOT"/>
</dbReference>
<feature type="domain" description="HotDog ACOT-type" evidence="5">
    <location>
        <begin position="289"/>
        <end position="401"/>
    </location>
</feature>
<dbReference type="PhylomeDB" id="B4P0A3"/>
<dbReference type="AlphaFoldDB" id="B4P0A3"/>
<evidence type="ECO:0000313" key="7">
    <source>
        <dbReference type="Proteomes" id="UP000002282"/>
    </source>
</evidence>
<protein>
    <submittedName>
        <fullName evidence="6">Uncharacterized protein, isoform A</fullName>
    </submittedName>
</protein>
<evidence type="ECO:0000259" key="5">
    <source>
        <dbReference type="PROSITE" id="PS51770"/>
    </source>
</evidence>
<dbReference type="EMBL" id="CM000157">
    <property type="protein sequence ID" value="EDW87861.1"/>
    <property type="molecule type" value="Genomic_DNA"/>
</dbReference>
<evidence type="ECO:0000313" key="6">
    <source>
        <dbReference type="EMBL" id="EDW87861.1"/>
    </source>
</evidence>
<evidence type="ECO:0000256" key="4">
    <source>
        <dbReference type="ARBA" id="ARBA00022946"/>
    </source>
</evidence>
<dbReference type="Gene3D" id="3.10.129.10">
    <property type="entry name" value="Hotdog Thioesterase"/>
    <property type="match status" value="2"/>
</dbReference>
<keyword evidence="4" id="KW-0809">Transit peptide</keyword>
<comment type="similarity">
    <text evidence="1">Belongs to the acyl coenzyme A hydrolase family.</text>
</comment>
<gene>
    <name evidence="6" type="primary">Dyak\GE18421</name>
    <name evidence="6" type="synonym">dyak_GLEANR_2210</name>
    <name evidence="6" type="synonym">GE18421</name>
    <name evidence="6" type="ORF">Dyak_GE18421</name>
</gene>
<evidence type="ECO:0000256" key="1">
    <source>
        <dbReference type="ARBA" id="ARBA00010458"/>
    </source>
</evidence>
<proteinExistence type="inferred from homology"/>
<dbReference type="CDD" id="cd03442">
    <property type="entry name" value="BFIT_BACH"/>
    <property type="match status" value="1"/>
</dbReference>
<dbReference type="GO" id="GO:0006637">
    <property type="term" value="P:acyl-CoA metabolic process"/>
    <property type="evidence" value="ECO:0007669"/>
    <property type="project" value="TreeGrafter"/>
</dbReference>
<dbReference type="PANTHER" id="PTHR12655:SF0">
    <property type="entry name" value="ACYL-COENZYME A THIOESTERASE 9, MITOCHONDRIAL"/>
    <property type="match status" value="1"/>
</dbReference>
<keyword evidence="7" id="KW-1185">Reference proteome</keyword>
<dbReference type="KEGG" id="dya:Dyak_GE18421"/>
<reference evidence="6 7" key="1">
    <citation type="journal article" date="2007" name="Nature">
        <title>Evolution of genes and genomes on the Drosophila phylogeny.</title>
        <authorList>
            <consortium name="Drosophila 12 Genomes Consortium"/>
            <person name="Clark A.G."/>
            <person name="Eisen M.B."/>
            <person name="Smith D.R."/>
            <person name="Bergman C.M."/>
            <person name="Oliver B."/>
            <person name="Markow T.A."/>
            <person name="Kaufman T.C."/>
            <person name="Kellis M."/>
            <person name="Gelbart W."/>
            <person name="Iyer V.N."/>
            <person name="Pollard D.A."/>
            <person name="Sackton T.B."/>
            <person name="Larracuente A.M."/>
            <person name="Singh N.D."/>
            <person name="Abad J.P."/>
            <person name="Abt D.N."/>
            <person name="Adryan B."/>
            <person name="Aguade M."/>
            <person name="Akashi H."/>
            <person name="Anderson W.W."/>
            <person name="Aquadro C.F."/>
            <person name="Ardell D.H."/>
            <person name="Arguello R."/>
            <person name="Artieri C.G."/>
            <person name="Barbash D.A."/>
            <person name="Barker D."/>
            <person name="Barsanti P."/>
            <person name="Batterham P."/>
            <person name="Batzoglou S."/>
            <person name="Begun D."/>
            <person name="Bhutkar A."/>
            <person name="Blanco E."/>
            <person name="Bosak S.A."/>
            <person name="Bradley R.K."/>
            <person name="Brand A.D."/>
            <person name="Brent M.R."/>
            <person name="Brooks A.N."/>
            <person name="Brown R.H."/>
            <person name="Butlin R.K."/>
            <person name="Caggese C."/>
            <person name="Calvi B.R."/>
            <person name="Bernardo de Carvalho A."/>
            <person name="Caspi A."/>
            <person name="Castrezana S."/>
            <person name="Celniker S.E."/>
            <person name="Chang J.L."/>
            <person name="Chapple C."/>
            <person name="Chatterji S."/>
            <person name="Chinwalla A."/>
            <person name="Civetta A."/>
            <person name="Clifton S.W."/>
            <person name="Comeron J.M."/>
            <person name="Costello J.C."/>
            <person name="Coyne J.A."/>
            <person name="Daub J."/>
            <person name="David R.G."/>
            <person name="Delcher A.L."/>
            <person name="Delehaunty K."/>
            <person name="Do C.B."/>
            <person name="Ebling H."/>
            <person name="Edwards K."/>
            <person name="Eickbush T."/>
            <person name="Evans J.D."/>
            <person name="Filipski A."/>
            <person name="Findeiss S."/>
            <person name="Freyhult E."/>
            <person name="Fulton L."/>
            <person name="Fulton R."/>
            <person name="Garcia A.C."/>
            <person name="Gardiner A."/>
            <person name="Garfield D.A."/>
            <person name="Garvin B.E."/>
            <person name="Gibson G."/>
            <person name="Gilbert D."/>
            <person name="Gnerre S."/>
            <person name="Godfrey J."/>
            <person name="Good R."/>
            <person name="Gotea V."/>
            <person name="Gravely B."/>
            <person name="Greenberg A.J."/>
            <person name="Griffiths-Jones S."/>
            <person name="Gross S."/>
            <person name="Guigo R."/>
            <person name="Gustafson E.A."/>
            <person name="Haerty W."/>
            <person name="Hahn M.W."/>
            <person name="Halligan D.L."/>
            <person name="Halpern A.L."/>
            <person name="Halter G.M."/>
            <person name="Han M.V."/>
            <person name="Heger A."/>
            <person name="Hillier L."/>
            <person name="Hinrichs A.S."/>
            <person name="Holmes I."/>
            <person name="Hoskins R.A."/>
            <person name="Hubisz M.J."/>
            <person name="Hultmark D."/>
            <person name="Huntley M.A."/>
            <person name="Jaffe D.B."/>
            <person name="Jagadeeshan S."/>
            <person name="Jeck W.R."/>
            <person name="Johnson J."/>
            <person name="Jones C.D."/>
            <person name="Jordan W.C."/>
            <person name="Karpen G.H."/>
            <person name="Kataoka E."/>
            <person name="Keightley P.D."/>
            <person name="Kheradpour P."/>
            <person name="Kirkness E.F."/>
            <person name="Koerich L.B."/>
            <person name="Kristiansen K."/>
            <person name="Kudrna D."/>
            <person name="Kulathinal R.J."/>
            <person name="Kumar S."/>
            <person name="Kwok R."/>
            <person name="Lander E."/>
            <person name="Langley C.H."/>
            <person name="Lapoint R."/>
            <person name="Lazzaro B.P."/>
            <person name="Lee S.J."/>
            <person name="Levesque L."/>
            <person name="Li R."/>
            <person name="Lin C.F."/>
            <person name="Lin M.F."/>
            <person name="Lindblad-Toh K."/>
            <person name="Llopart A."/>
            <person name="Long M."/>
            <person name="Low L."/>
            <person name="Lozovsky E."/>
            <person name="Lu J."/>
            <person name="Luo M."/>
            <person name="Machado C.A."/>
            <person name="Makalowski W."/>
            <person name="Marzo M."/>
            <person name="Matsuda M."/>
            <person name="Matzkin L."/>
            <person name="McAllister B."/>
            <person name="McBride C.S."/>
            <person name="McKernan B."/>
            <person name="McKernan K."/>
            <person name="Mendez-Lago M."/>
            <person name="Minx P."/>
            <person name="Mollenhauer M.U."/>
            <person name="Montooth K."/>
            <person name="Mount S.M."/>
            <person name="Mu X."/>
            <person name="Myers E."/>
            <person name="Negre B."/>
            <person name="Newfeld S."/>
            <person name="Nielsen R."/>
            <person name="Noor M.A."/>
            <person name="O'Grady P."/>
            <person name="Pachter L."/>
            <person name="Papaceit M."/>
            <person name="Parisi M.J."/>
            <person name="Parisi M."/>
            <person name="Parts L."/>
            <person name="Pedersen J.S."/>
            <person name="Pesole G."/>
            <person name="Phillippy A.M."/>
            <person name="Ponting C.P."/>
            <person name="Pop M."/>
            <person name="Porcelli D."/>
            <person name="Powell J.R."/>
            <person name="Prohaska S."/>
            <person name="Pruitt K."/>
            <person name="Puig M."/>
            <person name="Quesneville H."/>
            <person name="Ram K.R."/>
            <person name="Rand D."/>
            <person name="Rasmussen M.D."/>
            <person name="Reed L.K."/>
            <person name="Reenan R."/>
            <person name="Reily A."/>
            <person name="Remington K.A."/>
            <person name="Rieger T.T."/>
            <person name="Ritchie M.G."/>
            <person name="Robin C."/>
            <person name="Rogers Y.H."/>
            <person name="Rohde C."/>
            <person name="Rozas J."/>
            <person name="Rubenfield M.J."/>
            <person name="Ruiz A."/>
            <person name="Russo S."/>
            <person name="Salzberg S.L."/>
            <person name="Sanchez-Gracia A."/>
            <person name="Saranga D.J."/>
            <person name="Sato H."/>
            <person name="Schaeffer S.W."/>
            <person name="Schatz M.C."/>
            <person name="Schlenke T."/>
            <person name="Schwartz R."/>
            <person name="Segarra C."/>
            <person name="Singh R.S."/>
            <person name="Sirot L."/>
            <person name="Sirota M."/>
            <person name="Sisneros N.B."/>
            <person name="Smith C.D."/>
            <person name="Smith T.F."/>
            <person name="Spieth J."/>
            <person name="Stage D.E."/>
            <person name="Stark A."/>
            <person name="Stephan W."/>
            <person name="Strausberg R.L."/>
            <person name="Strempel S."/>
            <person name="Sturgill D."/>
            <person name="Sutton G."/>
            <person name="Sutton G.G."/>
            <person name="Tao W."/>
            <person name="Teichmann S."/>
            <person name="Tobari Y.N."/>
            <person name="Tomimura Y."/>
            <person name="Tsolas J.M."/>
            <person name="Valente V.L."/>
            <person name="Venter E."/>
            <person name="Venter J.C."/>
            <person name="Vicario S."/>
            <person name="Vieira F.G."/>
            <person name="Vilella A.J."/>
            <person name="Villasante A."/>
            <person name="Walenz B."/>
            <person name="Wang J."/>
            <person name="Wasserman M."/>
            <person name="Watts T."/>
            <person name="Wilson D."/>
            <person name="Wilson R.K."/>
            <person name="Wing R.A."/>
            <person name="Wolfner M.F."/>
            <person name="Wong A."/>
            <person name="Wong G.K."/>
            <person name="Wu C.I."/>
            <person name="Wu G."/>
            <person name="Yamamoto D."/>
            <person name="Yang H.P."/>
            <person name="Yang S.P."/>
            <person name="Yorke J.A."/>
            <person name="Yoshida K."/>
            <person name="Zdobnov E."/>
            <person name="Zhang P."/>
            <person name="Zhang Y."/>
            <person name="Zimin A.V."/>
            <person name="Baldwin J."/>
            <person name="Abdouelleil A."/>
            <person name="Abdulkadir J."/>
            <person name="Abebe A."/>
            <person name="Abera B."/>
            <person name="Abreu J."/>
            <person name="Acer S.C."/>
            <person name="Aftuck L."/>
            <person name="Alexander A."/>
            <person name="An P."/>
            <person name="Anderson E."/>
            <person name="Anderson S."/>
            <person name="Arachi H."/>
            <person name="Azer M."/>
            <person name="Bachantsang P."/>
            <person name="Barry A."/>
            <person name="Bayul T."/>
            <person name="Berlin A."/>
            <person name="Bessette D."/>
            <person name="Bloom T."/>
            <person name="Blye J."/>
            <person name="Boguslavskiy L."/>
            <person name="Bonnet C."/>
            <person name="Boukhgalter B."/>
            <person name="Bourzgui I."/>
            <person name="Brown A."/>
            <person name="Cahill P."/>
            <person name="Channer S."/>
            <person name="Cheshatsang Y."/>
            <person name="Chuda L."/>
            <person name="Citroen M."/>
            <person name="Collymore A."/>
            <person name="Cooke P."/>
            <person name="Costello M."/>
            <person name="D'Aco K."/>
            <person name="Daza R."/>
            <person name="De Haan G."/>
            <person name="DeGray S."/>
            <person name="DeMaso C."/>
            <person name="Dhargay N."/>
            <person name="Dooley K."/>
            <person name="Dooley E."/>
            <person name="Doricent M."/>
            <person name="Dorje P."/>
            <person name="Dorjee K."/>
            <person name="Dupes A."/>
            <person name="Elong R."/>
            <person name="Falk J."/>
            <person name="Farina A."/>
            <person name="Faro S."/>
            <person name="Ferguson D."/>
            <person name="Fisher S."/>
            <person name="Foley C.D."/>
            <person name="Franke A."/>
            <person name="Friedrich D."/>
            <person name="Gadbois L."/>
            <person name="Gearin G."/>
            <person name="Gearin C.R."/>
            <person name="Giannoukos G."/>
            <person name="Goode T."/>
            <person name="Graham J."/>
            <person name="Grandbois E."/>
            <person name="Grewal S."/>
            <person name="Gyaltsen K."/>
            <person name="Hafez N."/>
            <person name="Hagos B."/>
            <person name="Hall J."/>
            <person name="Henson C."/>
            <person name="Hollinger A."/>
            <person name="Honan T."/>
            <person name="Huard M.D."/>
            <person name="Hughes L."/>
            <person name="Hurhula B."/>
            <person name="Husby M.E."/>
            <person name="Kamat A."/>
            <person name="Kanga B."/>
            <person name="Kashin S."/>
            <person name="Khazanovich D."/>
            <person name="Kisner P."/>
            <person name="Lance K."/>
            <person name="Lara M."/>
            <person name="Lee W."/>
            <person name="Lennon N."/>
            <person name="Letendre F."/>
            <person name="LeVine R."/>
            <person name="Lipovsky A."/>
            <person name="Liu X."/>
            <person name="Liu J."/>
            <person name="Liu S."/>
            <person name="Lokyitsang T."/>
            <person name="Lokyitsang Y."/>
            <person name="Lubonja R."/>
            <person name="Lui A."/>
            <person name="MacDonald P."/>
            <person name="Magnisalis V."/>
            <person name="Maru K."/>
            <person name="Matthews C."/>
            <person name="McCusker W."/>
            <person name="McDonough S."/>
            <person name="Mehta T."/>
            <person name="Meldrim J."/>
            <person name="Meneus L."/>
            <person name="Mihai O."/>
            <person name="Mihalev A."/>
            <person name="Mihova T."/>
            <person name="Mittelman R."/>
            <person name="Mlenga V."/>
            <person name="Montmayeur A."/>
            <person name="Mulrain L."/>
            <person name="Navidi A."/>
            <person name="Naylor J."/>
            <person name="Negash T."/>
            <person name="Nguyen T."/>
            <person name="Nguyen N."/>
            <person name="Nicol R."/>
            <person name="Norbu C."/>
            <person name="Norbu N."/>
            <person name="Novod N."/>
            <person name="O'Neill B."/>
            <person name="Osman S."/>
            <person name="Markiewicz E."/>
            <person name="Oyono O.L."/>
            <person name="Patti C."/>
            <person name="Phunkhang P."/>
            <person name="Pierre F."/>
            <person name="Priest M."/>
            <person name="Raghuraman S."/>
            <person name="Rege F."/>
            <person name="Reyes R."/>
            <person name="Rise C."/>
            <person name="Rogov P."/>
            <person name="Ross K."/>
            <person name="Ryan E."/>
            <person name="Settipalli S."/>
            <person name="Shea T."/>
            <person name="Sherpa N."/>
            <person name="Shi L."/>
            <person name="Shih D."/>
            <person name="Sparrow T."/>
            <person name="Spaulding J."/>
            <person name="Stalker J."/>
            <person name="Stange-Thomann N."/>
            <person name="Stavropoulos S."/>
            <person name="Stone C."/>
            <person name="Strader C."/>
            <person name="Tesfaye S."/>
            <person name="Thomson T."/>
            <person name="Thoulutsang Y."/>
            <person name="Thoulutsang D."/>
            <person name="Topham K."/>
            <person name="Topping I."/>
            <person name="Tsamla T."/>
            <person name="Vassiliev H."/>
            <person name="Vo A."/>
            <person name="Wangchuk T."/>
            <person name="Wangdi T."/>
            <person name="Weiand M."/>
            <person name="Wilkinson J."/>
            <person name="Wilson A."/>
            <person name="Yadav S."/>
            <person name="Young G."/>
            <person name="Yu Q."/>
            <person name="Zembek L."/>
            <person name="Zhong D."/>
            <person name="Zimmer A."/>
            <person name="Zwirko Z."/>
            <person name="Jaffe D.B."/>
            <person name="Alvarez P."/>
            <person name="Brockman W."/>
            <person name="Butler J."/>
            <person name="Chin C."/>
            <person name="Gnerre S."/>
            <person name="Grabherr M."/>
            <person name="Kleber M."/>
            <person name="Mauceli E."/>
            <person name="MacCallum I."/>
        </authorList>
    </citation>
    <scope>NUCLEOTIDE SEQUENCE [LARGE SCALE GENOMIC DNA]</scope>
    <source>
        <strain evidence="7">Tai18E2 / Tucson 14021-0261.01</strain>
    </source>
</reference>
<accession>B4P0A3</accession>
<dbReference type="eggNOG" id="KOG2763">
    <property type="taxonomic scope" value="Eukaryota"/>
</dbReference>
<name>B4P0A3_DROYA</name>
<dbReference type="Proteomes" id="UP000002282">
    <property type="component" value="Chromosome 2L"/>
</dbReference>
<dbReference type="SUPFAM" id="SSF54637">
    <property type="entry name" value="Thioesterase/thiol ester dehydrase-isomerase"/>
    <property type="match status" value="2"/>
</dbReference>
<dbReference type="HOGENOM" id="CLU_032862_2_0_1"/>
<dbReference type="PANTHER" id="PTHR12655">
    <property type="entry name" value="ACYL-COA THIOESTERASE"/>
    <property type="match status" value="1"/>
</dbReference>
<reference evidence="6 7" key="2">
    <citation type="journal article" date="2007" name="PLoS Biol.">
        <title>Principles of genome evolution in the Drosophila melanogaster species group.</title>
        <authorList>
            <person name="Ranz J.M."/>
            <person name="Maurin D."/>
            <person name="Chan Y.S."/>
            <person name="von Grotthuss M."/>
            <person name="Hillier L.W."/>
            <person name="Roote J."/>
            <person name="Ashburner M."/>
            <person name="Bergman C.M."/>
        </authorList>
    </citation>
    <scope>NUCLEOTIDE SEQUENCE [LARGE SCALE GENOMIC DNA]</scope>
    <source>
        <strain evidence="7">Tai18E2 / Tucson 14021-0261.01</strain>
    </source>
</reference>
<dbReference type="OrthoDB" id="331699at2759"/>
<keyword evidence="2" id="KW-0677">Repeat</keyword>
<dbReference type="PROSITE" id="PS51770">
    <property type="entry name" value="HOTDOG_ACOT"/>
    <property type="match status" value="1"/>
</dbReference>
<keyword evidence="3" id="KW-0378">Hydrolase</keyword>
<dbReference type="GO" id="GO:0047617">
    <property type="term" value="F:fatty acyl-CoA hydrolase activity"/>
    <property type="evidence" value="ECO:0007669"/>
    <property type="project" value="TreeGrafter"/>
</dbReference>
<dbReference type="GO" id="GO:0005739">
    <property type="term" value="C:mitochondrion"/>
    <property type="evidence" value="ECO:0007669"/>
    <property type="project" value="TreeGrafter"/>
</dbReference>
<sequence>MNLSQHLGRRVIAVRHLCPQLGALRHRFAERGGEKLESGHSSGTMADVAKKIREHVGVEAGYHIIPKSREGLLKFQPKQDELPNRSMVDSYTTAKVLLETDAVMRQRFVYGRGLLRMGRIIEELDLLAVWICHLHIHLPNLPEGVPLPYTFITLLVDHAHFLQEEFIADADVSLSGHVSWTDKSYMEVTAYVRQNGMLLAKGIFVVEARNAVNNGPAPVNPLVPATKLEESLYQEAQKRRANATTRLESQLPTKEEQQLMYELFTRTKGADGPSPSDMSTLPPNSRWMSKWRRRTLVHPFPENRNESNTIFGGFIIRKAIEISYMTVSLYTNQRCMIRSIADVTFTHSIPVHSYIKLKAYVVFTHKNFIQLLTVVNAIGSNSFEERRCNVLHLTYSCSNVVPEILPRSYHEALWYLTGRRYFNRYHDSVSHDIVNEAKGGIE</sequence>
<dbReference type="OMA" id="SYHEALW"/>